<evidence type="ECO:0000313" key="2">
    <source>
        <dbReference type="Proteomes" id="UP000627464"/>
    </source>
</evidence>
<name>A0ABQ1GF25_9GAMM</name>
<dbReference type="Proteomes" id="UP000627464">
    <property type="component" value="Unassembled WGS sequence"/>
</dbReference>
<evidence type="ECO:0000313" key="1">
    <source>
        <dbReference type="EMBL" id="GGA42599.1"/>
    </source>
</evidence>
<comment type="caution">
    <text evidence="1">The sequence shown here is derived from an EMBL/GenBank/DDBJ whole genome shotgun (WGS) entry which is preliminary data.</text>
</comment>
<dbReference type="EMBL" id="BMFZ01000004">
    <property type="protein sequence ID" value="GGA42599.1"/>
    <property type="molecule type" value="Genomic_DNA"/>
</dbReference>
<accession>A0ABQ1GF25</accession>
<gene>
    <name evidence="1" type="ORF">GCM10011328_16940</name>
</gene>
<reference evidence="2" key="1">
    <citation type="journal article" date="2019" name="Int. J. Syst. Evol. Microbiol.">
        <title>The Global Catalogue of Microorganisms (GCM) 10K type strain sequencing project: providing services to taxonomists for standard genome sequencing and annotation.</title>
        <authorList>
            <consortium name="The Broad Institute Genomics Platform"/>
            <consortium name="The Broad Institute Genome Sequencing Center for Infectious Disease"/>
            <person name="Wu L."/>
            <person name="Ma J."/>
        </authorList>
    </citation>
    <scope>NUCLEOTIDE SEQUENCE [LARGE SCALE GENOMIC DNA]</scope>
    <source>
        <strain evidence="2">CGMCC 1.12806</strain>
    </source>
</reference>
<sequence length="75" mass="8448">MHKARFTEQPIFTVLKSVEAGRAVNDVCREAADIKKIKDLEGELFNRPGMPWPEVDVTLIDMFPLGGAIFYPGNR</sequence>
<proteinExistence type="predicted"/>
<organism evidence="1 2">
    <name type="scientific">Hafnia psychrotolerans</name>
    <dbReference type="NCBI Taxonomy" id="1477018"/>
    <lineage>
        <taxon>Bacteria</taxon>
        <taxon>Pseudomonadati</taxon>
        <taxon>Pseudomonadota</taxon>
        <taxon>Gammaproteobacteria</taxon>
        <taxon>Enterobacterales</taxon>
        <taxon>Hafniaceae</taxon>
        <taxon>Hafnia</taxon>
    </lineage>
</organism>
<protein>
    <submittedName>
        <fullName evidence="1">Uncharacterized protein</fullName>
    </submittedName>
</protein>
<keyword evidence="2" id="KW-1185">Reference proteome</keyword>